<feature type="compositionally biased region" description="Polar residues" evidence="4">
    <location>
        <begin position="47"/>
        <end position="67"/>
    </location>
</feature>
<proteinExistence type="predicted"/>
<dbReference type="PANTHER" id="PTHR24198">
    <property type="entry name" value="ANKYRIN REPEAT AND PROTEIN KINASE DOMAIN-CONTAINING PROTEIN"/>
    <property type="match status" value="1"/>
</dbReference>
<dbReference type="SMART" id="SM00248">
    <property type="entry name" value="ANK"/>
    <property type="match status" value="3"/>
</dbReference>
<dbReference type="PRINTS" id="PR01415">
    <property type="entry name" value="ANKYRIN"/>
</dbReference>
<dbReference type="SUPFAM" id="SSF48403">
    <property type="entry name" value="Ankyrin repeat"/>
    <property type="match status" value="1"/>
</dbReference>
<dbReference type="InterPro" id="IPR002110">
    <property type="entry name" value="Ankyrin_rpt"/>
</dbReference>
<name>B6H8S2_PENRW</name>
<feature type="repeat" description="ANK" evidence="3">
    <location>
        <begin position="250"/>
        <end position="282"/>
    </location>
</feature>
<dbReference type="HOGENOM" id="CLU_909436_0_0_1"/>
<dbReference type="Proteomes" id="UP000000724">
    <property type="component" value="Contig Pc00c16"/>
</dbReference>
<dbReference type="CDD" id="cd14688">
    <property type="entry name" value="bZIP_YAP"/>
    <property type="match status" value="1"/>
</dbReference>
<evidence type="ECO:0000256" key="3">
    <source>
        <dbReference type="PROSITE-ProRule" id="PRU00023"/>
    </source>
</evidence>
<gene>
    <name evidence="5" type="ORF">Pc16g04540</name>
    <name evidence="5" type="ORF">PCH_Pc16g04540</name>
</gene>
<evidence type="ECO:0000256" key="2">
    <source>
        <dbReference type="ARBA" id="ARBA00023043"/>
    </source>
</evidence>
<dbReference type="Pfam" id="PF00023">
    <property type="entry name" value="Ank"/>
    <property type="match status" value="1"/>
</dbReference>
<feature type="region of interest" description="Disordered" evidence="4">
    <location>
        <begin position="1"/>
        <end position="70"/>
    </location>
</feature>
<evidence type="ECO:0000256" key="1">
    <source>
        <dbReference type="ARBA" id="ARBA00022737"/>
    </source>
</evidence>
<keyword evidence="1" id="KW-0677">Repeat</keyword>
<dbReference type="eggNOG" id="KOG4177">
    <property type="taxonomic scope" value="Eukaryota"/>
</dbReference>
<dbReference type="InterPro" id="IPR036770">
    <property type="entry name" value="Ankyrin_rpt-contain_sf"/>
</dbReference>
<dbReference type="VEuPathDB" id="FungiDB:PCH_Pc16g04540"/>
<dbReference type="OrthoDB" id="4807664at2759"/>
<feature type="compositionally biased region" description="Polar residues" evidence="4">
    <location>
        <begin position="1"/>
        <end position="25"/>
    </location>
</feature>
<feature type="region of interest" description="Disordered" evidence="4">
    <location>
        <begin position="144"/>
        <end position="183"/>
    </location>
</feature>
<dbReference type="PROSITE" id="PS50088">
    <property type="entry name" value="ANK_REPEAT"/>
    <property type="match status" value="3"/>
</dbReference>
<keyword evidence="2 3" id="KW-0040">ANK repeat</keyword>
<dbReference type="AlphaFoldDB" id="B6H8S2"/>
<protein>
    <submittedName>
        <fullName evidence="5">Pc16g04540 protein</fullName>
    </submittedName>
</protein>
<feature type="compositionally biased region" description="Low complexity" evidence="4">
    <location>
        <begin position="152"/>
        <end position="173"/>
    </location>
</feature>
<feature type="compositionally biased region" description="Basic residues" evidence="4">
    <location>
        <begin position="29"/>
        <end position="45"/>
    </location>
</feature>
<reference evidence="5 6" key="1">
    <citation type="journal article" date="2008" name="Nat. Biotechnol.">
        <title>Genome sequencing and analysis of the filamentous fungus Penicillium chrysogenum.</title>
        <authorList>
            <person name="van den Berg M.A."/>
            <person name="Albang R."/>
            <person name="Albermann K."/>
            <person name="Badger J.H."/>
            <person name="Daran J.-M."/>
            <person name="Driessen A.J.M."/>
            <person name="Garcia-Estrada C."/>
            <person name="Fedorova N.D."/>
            <person name="Harris D.M."/>
            <person name="Heijne W.H.M."/>
            <person name="Joardar V.S."/>
            <person name="Kiel J.A.K.W."/>
            <person name="Kovalchuk A."/>
            <person name="Martin J.F."/>
            <person name="Nierman W.C."/>
            <person name="Nijland J.G."/>
            <person name="Pronk J.T."/>
            <person name="Roubos J.A."/>
            <person name="van der Klei I.J."/>
            <person name="van Peij N.N.M.E."/>
            <person name="Veenhuis M."/>
            <person name="von Doehren H."/>
            <person name="Wagner C."/>
            <person name="Wortman J.R."/>
            <person name="Bovenberg R.A.L."/>
        </authorList>
    </citation>
    <scope>NUCLEOTIDE SEQUENCE [LARGE SCALE GENOMIC DNA]</scope>
    <source>
        <strain evidence="6">ATCC 28089 / DSM 1075 / NRRL 1951 / Wisconsin 54-1255</strain>
    </source>
</reference>
<keyword evidence="6" id="KW-1185">Reference proteome</keyword>
<dbReference type="STRING" id="500485.B6H8S2"/>
<evidence type="ECO:0000256" key="4">
    <source>
        <dbReference type="SAM" id="MobiDB-lite"/>
    </source>
</evidence>
<dbReference type="PROSITE" id="PS50297">
    <property type="entry name" value="ANK_REP_REGION"/>
    <property type="match status" value="3"/>
</dbReference>
<feature type="repeat" description="ANK" evidence="3">
    <location>
        <begin position="184"/>
        <end position="216"/>
    </location>
</feature>
<evidence type="ECO:0000313" key="5">
    <source>
        <dbReference type="EMBL" id="CAP93124.1"/>
    </source>
</evidence>
<dbReference type="OMA" id="HNINAGF"/>
<feature type="repeat" description="ANK" evidence="3">
    <location>
        <begin position="217"/>
        <end position="249"/>
    </location>
</feature>
<evidence type="ECO:0000313" key="6">
    <source>
        <dbReference type="Proteomes" id="UP000000724"/>
    </source>
</evidence>
<dbReference type="Pfam" id="PF12796">
    <property type="entry name" value="Ank_2"/>
    <property type="match status" value="1"/>
</dbReference>
<dbReference type="EMBL" id="AM920431">
    <property type="protein sequence ID" value="CAP93124.1"/>
    <property type="molecule type" value="Genomic_DNA"/>
</dbReference>
<dbReference type="PANTHER" id="PTHR24198:SF165">
    <property type="entry name" value="ANKYRIN REPEAT-CONTAINING PROTEIN-RELATED"/>
    <property type="match status" value="1"/>
</dbReference>
<dbReference type="Gene3D" id="1.25.40.20">
    <property type="entry name" value="Ankyrin repeat-containing domain"/>
    <property type="match status" value="1"/>
</dbReference>
<organism evidence="5 6">
    <name type="scientific">Penicillium rubens (strain ATCC 28089 / DSM 1075 / NRRL 1951 / Wisconsin 54-1255)</name>
    <name type="common">Penicillium chrysogenum</name>
    <dbReference type="NCBI Taxonomy" id="500485"/>
    <lineage>
        <taxon>Eukaryota</taxon>
        <taxon>Fungi</taxon>
        <taxon>Dikarya</taxon>
        <taxon>Ascomycota</taxon>
        <taxon>Pezizomycotina</taxon>
        <taxon>Eurotiomycetes</taxon>
        <taxon>Eurotiomycetidae</taxon>
        <taxon>Eurotiales</taxon>
        <taxon>Aspergillaceae</taxon>
        <taxon>Penicillium</taxon>
        <taxon>Penicillium chrysogenum species complex</taxon>
    </lineage>
</organism>
<dbReference type="BioCyc" id="PCHR:PC16G04540-MONOMER"/>
<sequence>MLHQASAPTQNGPGLLPPNQQSNIQAAREKRRLQNRNAQRKHRLQKAAQNSLNLQRQDLQPKSTPSCQCEPDVTWPSQIAPLSALSTPSLSPHKAFPRHNINAGFHDRTNFDSISLEDFFLQIDGSDQTDVDFLGVHTSGFTTEGTVGSRVGSTDGSRTSSLSLGLPSPRLPSSNPPREKHTSNGLLPLHIASKFGFTSIIEVLLENGADLNLADSQGLTALHYAVEGSHIDSIKVLLYWGAEPLMTDLSGLNVLQLAVINGDCNVVALLMDHGVDPNIASLCV</sequence>
<accession>B6H8S2</accession>